<feature type="transmembrane region" description="Helical" evidence="2">
    <location>
        <begin position="94"/>
        <end position="111"/>
    </location>
</feature>
<keyword evidence="1" id="KW-0129">CBS domain</keyword>
<dbReference type="InterPro" id="IPR000644">
    <property type="entry name" value="CBS_dom"/>
</dbReference>
<dbReference type="Proteomes" id="UP000277236">
    <property type="component" value="Unassembled WGS sequence"/>
</dbReference>
<feature type="domain" description="CBS" evidence="3">
    <location>
        <begin position="328"/>
        <end position="384"/>
    </location>
</feature>
<dbReference type="CDD" id="cd04600">
    <property type="entry name" value="CBS_pair_HPP_assoc"/>
    <property type="match status" value="1"/>
</dbReference>
<dbReference type="PANTHER" id="PTHR33741:SF5">
    <property type="entry name" value="TRANSMEMBRANE PROTEIN DDB_G0269096-RELATED"/>
    <property type="match status" value="1"/>
</dbReference>
<dbReference type="InterPro" id="IPR058581">
    <property type="entry name" value="TM_HPP"/>
</dbReference>
<comment type="caution">
    <text evidence="4">The sequence shown here is derived from an EMBL/GenBank/DDBJ whole genome shotgun (WGS) entry which is preliminary data.</text>
</comment>
<organism evidence="4 5">
    <name type="scientific">Pseudomonas cichorii</name>
    <dbReference type="NCBI Taxonomy" id="36746"/>
    <lineage>
        <taxon>Bacteria</taxon>
        <taxon>Pseudomonadati</taxon>
        <taxon>Pseudomonadota</taxon>
        <taxon>Gammaproteobacteria</taxon>
        <taxon>Pseudomonadales</taxon>
        <taxon>Pseudomonadaceae</taxon>
        <taxon>Pseudomonas</taxon>
    </lineage>
</organism>
<dbReference type="InterPro" id="IPR046342">
    <property type="entry name" value="CBS_dom_sf"/>
</dbReference>
<feature type="domain" description="CBS" evidence="3">
    <location>
        <begin position="246"/>
        <end position="303"/>
    </location>
</feature>
<dbReference type="AlphaFoldDB" id="A0A3M4LPQ6"/>
<dbReference type="Pfam" id="PF00571">
    <property type="entry name" value="CBS"/>
    <property type="match status" value="2"/>
</dbReference>
<dbReference type="InterPro" id="IPR007065">
    <property type="entry name" value="HPP"/>
</dbReference>
<dbReference type="PROSITE" id="PS51371">
    <property type="entry name" value="CBS"/>
    <property type="match status" value="2"/>
</dbReference>
<protein>
    <submittedName>
        <fullName evidence="4">CBS domain containing membrane protein</fullName>
    </submittedName>
</protein>
<evidence type="ECO:0000313" key="5">
    <source>
        <dbReference type="Proteomes" id="UP000277236"/>
    </source>
</evidence>
<feature type="transmembrane region" description="Helical" evidence="2">
    <location>
        <begin position="63"/>
        <end position="82"/>
    </location>
</feature>
<accession>A0A3M4LPQ6</accession>
<evidence type="ECO:0000256" key="2">
    <source>
        <dbReference type="SAM" id="Phobius"/>
    </source>
</evidence>
<dbReference type="RefSeq" id="WP_122317174.1">
    <property type="nucleotide sequence ID" value="NZ_RBRE01000068.1"/>
</dbReference>
<keyword evidence="2" id="KW-0812">Transmembrane</keyword>
<feature type="transmembrane region" description="Helical" evidence="2">
    <location>
        <begin position="117"/>
        <end position="135"/>
    </location>
</feature>
<feature type="transmembrane region" description="Helical" evidence="2">
    <location>
        <begin position="36"/>
        <end position="57"/>
    </location>
</feature>
<evidence type="ECO:0000256" key="1">
    <source>
        <dbReference type="PROSITE-ProRule" id="PRU00703"/>
    </source>
</evidence>
<evidence type="ECO:0000313" key="4">
    <source>
        <dbReference type="EMBL" id="RMQ43473.1"/>
    </source>
</evidence>
<dbReference type="Pfam" id="PF04982">
    <property type="entry name" value="TM_HPP"/>
    <property type="match status" value="1"/>
</dbReference>
<reference evidence="4 5" key="1">
    <citation type="submission" date="2018-08" db="EMBL/GenBank/DDBJ databases">
        <title>Recombination of ecologically and evolutionarily significant loci maintains genetic cohesion in the Pseudomonas syringae species complex.</title>
        <authorList>
            <person name="Dillon M."/>
            <person name="Thakur S."/>
            <person name="Almeida R.N.D."/>
            <person name="Weir B.S."/>
            <person name="Guttman D.S."/>
        </authorList>
    </citation>
    <scope>NUCLEOTIDE SEQUENCE [LARGE SCALE GENOMIC DNA]</scope>
    <source>
        <strain evidence="4 5">ICMP 3353</strain>
    </source>
</reference>
<keyword evidence="2" id="KW-1133">Transmembrane helix</keyword>
<dbReference type="EMBL" id="RBRE01000068">
    <property type="protein sequence ID" value="RMQ43473.1"/>
    <property type="molecule type" value="Genomic_DNA"/>
</dbReference>
<gene>
    <name evidence="4" type="ORF">ALQ04_02068</name>
</gene>
<dbReference type="SUPFAM" id="SSF54631">
    <property type="entry name" value="CBS-domain pair"/>
    <property type="match status" value="1"/>
</dbReference>
<sequence>MPASPPPEHPSLTARLRSLWPAAHAIDAREKLRASVGAALGILLVAALAALWLQGAIAMQPGLLAMAIIAPIGASAVLVFAVPSSPLAQPWSVVGGNTIAALVGIACAKWIPDATLAAALAVSLAIAAMLATRCLHPPGGAAALLMVVTGCDRFEYALNPVMLDSLLLVLAGVIYNNLTRRPWPHVQQVKSDSSASRFSDADLDAALTHYNQVLDVSRDDLHALLERAEASAYQRKMGEIRCADVMSTTPIVARQEMSLREAWALMRRHRIKALPVIDRQRHLMGIVTVADFMKQIDLDAHDGVSWHLRALLRQARSKQPASIVGEIMTRKVRVASADRLLTDLVPVFSENGHRHVPIIDEQRHLVGIITQSDLIKALYTAVRV</sequence>
<keyword evidence="2" id="KW-0472">Membrane</keyword>
<dbReference type="PANTHER" id="PTHR33741">
    <property type="entry name" value="TRANSMEMBRANE PROTEIN DDB_G0269096-RELATED"/>
    <property type="match status" value="1"/>
</dbReference>
<dbReference type="Gene3D" id="3.10.580.10">
    <property type="entry name" value="CBS-domain"/>
    <property type="match status" value="1"/>
</dbReference>
<feature type="transmembrane region" description="Helical" evidence="2">
    <location>
        <begin position="156"/>
        <end position="175"/>
    </location>
</feature>
<dbReference type="SMART" id="SM00116">
    <property type="entry name" value="CBS"/>
    <property type="match status" value="2"/>
</dbReference>
<proteinExistence type="predicted"/>
<dbReference type="OrthoDB" id="9811720at2"/>
<evidence type="ECO:0000259" key="3">
    <source>
        <dbReference type="PROSITE" id="PS51371"/>
    </source>
</evidence>
<name>A0A3M4LPQ6_PSECI</name>